<proteinExistence type="predicted"/>
<protein>
    <submittedName>
        <fullName evidence="5">Alkanesulfonate monooxygenase SsuD/methylene tetrahydromethanopterin reductase-like flavin-dependent oxidoreductase (Luciferase family)</fullName>
    </submittedName>
</protein>
<keyword evidence="2" id="KW-0288">FMN</keyword>
<keyword evidence="6" id="KW-1185">Reference proteome</keyword>
<dbReference type="AlphaFoldDB" id="A0A2A9EFD4"/>
<evidence type="ECO:0000256" key="3">
    <source>
        <dbReference type="ARBA" id="ARBA00023002"/>
    </source>
</evidence>
<name>A0A2A9EFD4_9MICO</name>
<dbReference type="PANTHER" id="PTHR30011">
    <property type="entry name" value="ALKANESULFONATE MONOOXYGENASE-RELATED"/>
    <property type="match status" value="1"/>
</dbReference>
<keyword evidence="1" id="KW-0285">Flavoprotein</keyword>
<dbReference type="PANTHER" id="PTHR30011:SF16">
    <property type="entry name" value="C2H2 FINGER DOMAIN TRANSCRIPTION FACTOR (EUROFUNG)-RELATED"/>
    <property type="match status" value="1"/>
</dbReference>
<organism evidence="5 6">
    <name type="scientific">Flavimobilis soli</name>
    <dbReference type="NCBI Taxonomy" id="442709"/>
    <lineage>
        <taxon>Bacteria</taxon>
        <taxon>Bacillati</taxon>
        <taxon>Actinomycetota</taxon>
        <taxon>Actinomycetes</taxon>
        <taxon>Micrococcales</taxon>
        <taxon>Jonesiaceae</taxon>
        <taxon>Flavimobilis</taxon>
    </lineage>
</organism>
<evidence type="ECO:0000313" key="6">
    <source>
        <dbReference type="Proteomes" id="UP000221394"/>
    </source>
</evidence>
<dbReference type="SUPFAM" id="SSF51679">
    <property type="entry name" value="Bacterial luciferase-like"/>
    <property type="match status" value="1"/>
</dbReference>
<dbReference type="GO" id="GO:0004497">
    <property type="term" value="F:monooxygenase activity"/>
    <property type="evidence" value="ECO:0007669"/>
    <property type="project" value="UniProtKB-KW"/>
</dbReference>
<reference evidence="5 6" key="1">
    <citation type="submission" date="2017-10" db="EMBL/GenBank/DDBJ databases">
        <title>Sequencing the genomes of 1000 actinobacteria strains.</title>
        <authorList>
            <person name="Klenk H.-P."/>
        </authorList>
    </citation>
    <scope>NUCLEOTIDE SEQUENCE [LARGE SCALE GENOMIC DNA]</scope>
    <source>
        <strain evidence="5 6">DSM 21574</strain>
    </source>
</reference>
<evidence type="ECO:0000256" key="1">
    <source>
        <dbReference type="ARBA" id="ARBA00022630"/>
    </source>
</evidence>
<dbReference type="InterPro" id="IPR036661">
    <property type="entry name" value="Luciferase-like_sf"/>
</dbReference>
<evidence type="ECO:0000313" key="5">
    <source>
        <dbReference type="EMBL" id="PFG37241.1"/>
    </source>
</evidence>
<evidence type="ECO:0000256" key="4">
    <source>
        <dbReference type="ARBA" id="ARBA00023033"/>
    </source>
</evidence>
<keyword evidence="4 5" id="KW-0503">Monooxygenase</keyword>
<dbReference type="InterPro" id="IPR051260">
    <property type="entry name" value="Diverse_substr_monoxygenases"/>
</dbReference>
<dbReference type="GO" id="GO:0016705">
    <property type="term" value="F:oxidoreductase activity, acting on paired donors, with incorporation or reduction of molecular oxygen"/>
    <property type="evidence" value="ECO:0007669"/>
    <property type="project" value="InterPro"/>
</dbReference>
<dbReference type="Proteomes" id="UP000221394">
    <property type="component" value="Unassembled WGS sequence"/>
</dbReference>
<keyword evidence="3" id="KW-0560">Oxidoreductase</keyword>
<comment type="caution">
    <text evidence="5">The sequence shown here is derived from an EMBL/GenBank/DDBJ whole genome shotgun (WGS) entry which is preliminary data.</text>
</comment>
<dbReference type="EMBL" id="PDJH01000001">
    <property type="protein sequence ID" value="PFG37241.1"/>
    <property type="molecule type" value="Genomic_DNA"/>
</dbReference>
<evidence type="ECO:0000256" key="2">
    <source>
        <dbReference type="ARBA" id="ARBA00022643"/>
    </source>
</evidence>
<sequence length="337" mass="35090">MLRAAVTQRAKAMTSSTTRTSTTDRQIHLGIDLTSAGARRVTSRVPVASFASAFDAERLADLVAAAQRGTLDFVAIDDTFRLQPETVGLLRGRLDAAVVASRLGKTTRGVGLVATISPEATDPEHVATALQTISRVSGGRAGWQVDGSAPDRAVTAVTRAVSSVAPTVVRVRTDAQLERAARHADVLRIAATDLDSALEQRRRARTIAVEAGRSADDVLALVDVYAVTGPDAESAQARVELLDAFEGTDVVAQHSDSLIHVGTPLDLAELAEAWFAAGAVDGFVVTPSSLVADVAGLVDGVVPALRASGLFRREYPGATLRESLALTPSGVEALAGV</sequence>
<dbReference type="Gene3D" id="3.20.20.30">
    <property type="entry name" value="Luciferase-like domain"/>
    <property type="match status" value="2"/>
</dbReference>
<gene>
    <name evidence="5" type="ORF">ATL41_1995</name>
</gene>
<accession>A0A2A9EFD4</accession>